<dbReference type="AlphaFoldDB" id="A0A8S1DM00"/>
<dbReference type="EMBL" id="CADEPI010000313">
    <property type="protein sequence ID" value="CAB3383539.1"/>
    <property type="molecule type" value="Genomic_DNA"/>
</dbReference>
<reference evidence="2 3" key="1">
    <citation type="submission" date="2020-04" db="EMBL/GenBank/DDBJ databases">
        <authorList>
            <person name="Alioto T."/>
            <person name="Alioto T."/>
            <person name="Gomez Garrido J."/>
        </authorList>
    </citation>
    <scope>NUCLEOTIDE SEQUENCE [LARGE SCALE GENOMIC DNA]</scope>
</reference>
<protein>
    <recommendedName>
        <fullName evidence="4">Peptidase S1 domain-containing protein</fullName>
    </recommendedName>
</protein>
<evidence type="ECO:0000313" key="3">
    <source>
        <dbReference type="Proteomes" id="UP000494165"/>
    </source>
</evidence>
<keyword evidence="1" id="KW-0732">Signal</keyword>
<accession>A0A8S1DM00</accession>
<proteinExistence type="predicted"/>
<evidence type="ECO:0000313" key="2">
    <source>
        <dbReference type="EMBL" id="CAB3383539.1"/>
    </source>
</evidence>
<organism evidence="2 3">
    <name type="scientific">Cloeon dipterum</name>
    <dbReference type="NCBI Taxonomy" id="197152"/>
    <lineage>
        <taxon>Eukaryota</taxon>
        <taxon>Metazoa</taxon>
        <taxon>Ecdysozoa</taxon>
        <taxon>Arthropoda</taxon>
        <taxon>Hexapoda</taxon>
        <taxon>Insecta</taxon>
        <taxon>Pterygota</taxon>
        <taxon>Palaeoptera</taxon>
        <taxon>Ephemeroptera</taxon>
        <taxon>Pisciforma</taxon>
        <taxon>Baetidae</taxon>
        <taxon>Cloeon</taxon>
    </lineage>
</organism>
<feature type="signal peptide" evidence="1">
    <location>
        <begin position="1"/>
        <end position="25"/>
    </location>
</feature>
<evidence type="ECO:0008006" key="4">
    <source>
        <dbReference type="Google" id="ProtNLM"/>
    </source>
</evidence>
<name>A0A8S1DM00_9INSE</name>
<feature type="chain" id="PRO_5035931978" description="Peptidase S1 domain-containing protein" evidence="1">
    <location>
        <begin position="26"/>
        <end position="248"/>
    </location>
</feature>
<sequence>MNLSRSFTLAFAVLGLICLVDLASGVNGPIAEISVSNYPFLVMLKTTIGSLEATVPGVFIARHYVLSMGEILADVPFEDITLTFDQYVTDDIVFPVDSLKDPDDFIIIFKTCRRHVRKVMPLTPSLYPTFMANLTGTVMWFDTNGTLYGHSTTVLADVNCDQAYLDSNASPGAYNASYNSCLEIDSSPCDYYLSDTEIHFPVLAVNGTVTSLLDWISCDGTNYNGTVAFNNIQYWRSFILGAAPSAIP</sequence>
<keyword evidence="3" id="KW-1185">Reference proteome</keyword>
<dbReference type="Proteomes" id="UP000494165">
    <property type="component" value="Unassembled WGS sequence"/>
</dbReference>
<comment type="caution">
    <text evidence="2">The sequence shown here is derived from an EMBL/GenBank/DDBJ whole genome shotgun (WGS) entry which is preliminary data.</text>
</comment>
<gene>
    <name evidence="2" type="ORF">CLODIP_2_CD02711</name>
</gene>
<evidence type="ECO:0000256" key="1">
    <source>
        <dbReference type="SAM" id="SignalP"/>
    </source>
</evidence>